<feature type="domain" description="Amidohydrolase-related" evidence="1">
    <location>
        <begin position="319"/>
        <end position="398"/>
    </location>
</feature>
<protein>
    <recommendedName>
        <fullName evidence="1">Amidohydrolase-related domain-containing protein</fullName>
    </recommendedName>
</protein>
<dbReference type="GO" id="GO:0016810">
    <property type="term" value="F:hydrolase activity, acting on carbon-nitrogen (but not peptide) bonds"/>
    <property type="evidence" value="ECO:0007669"/>
    <property type="project" value="InterPro"/>
</dbReference>
<dbReference type="PANTHER" id="PTHR43135">
    <property type="entry name" value="ALPHA-D-RIBOSE 1-METHYLPHOSPHONATE 5-TRIPHOSPHATE DIPHOSPHATASE"/>
    <property type="match status" value="1"/>
</dbReference>
<dbReference type="InterPro" id="IPR051781">
    <property type="entry name" value="Metallo-dep_Hydrolase"/>
</dbReference>
<dbReference type="SUPFAM" id="SSF51338">
    <property type="entry name" value="Composite domain of metallo-dependent hydrolases"/>
    <property type="match status" value="1"/>
</dbReference>
<dbReference type="Gene3D" id="3.20.20.140">
    <property type="entry name" value="Metal-dependent hydrolases"/>
    <property type="match status" value="1"/>
</dbReference>
<dbReference type="InterPro" id="IPR032466">
    <property type="entry name" value="Metal_Hydrolase"/>
</dbReference>
<dbReference type="AlphaFoldDB" id="A0A160VGM0"/>
<dbReference type="PANTHER" id="PTHR43135:SF3">
    <property type="entry name" value="ALPHA-D-RIBOSE 1-METHYLPHOSPHONATE 5-TRIPHOSPHATE DIPHOSPHATASE"/>
    <property type="match status" value="1"/>
</dbReference>
<dbReference type="EMBL" id="FAXC01000313">
    <property type="protein sequence ID" value="CUV09868.1"/>
    <property type="molecule type" value="Genomic_DNA"/>
</dbReference>
<dbReference type="InterPro" id="IPR006680">
    <property type="entry name" value="Amidohydro-rel"/>
</dbReference>
<organism evidence="2">
    <name type="scientific">hydrothermal vent metagenome</name>
    <dbReference type="NCBI Taxonomy" id="652676"/>
    <lineage>
        <taxon>unclassified sequences</taxon>
        <taxon>metagenomes</taxon>
        <taxon>ecological metagenomes</taxon>
    </lineage>
</organism>
<evidence type="ECO:0000313" key="2">
    <source>
        <dbReference type="EMBL" id="CUV09868.1"/>
    </source>
</evidence>
<dbReference type="InterPro" id="IPR011059">
    <property type="entry name" value="Metal-dep_hydrolase_composite"/>
</dbReference>
<reference evidence="2" key="1">
    <citation type="submission" date="2015-10" db="EMBL/GenBank/DDBJ databases">
        <authorList>
            <person name="Gilbert D.G."/>
        </authorList>
    </citation>
    <scope>NUCLEOTIDE SEQUENCE</scope>
</reference>
<evidence type="ECO:0000259" key="1">
    <source>
        <dbReference type="Pfam" id="PF01979"/>
    </source>
</evidence>
<dbReference type="Gene3D" id="2.30.40.10">
    <property type="entry name" value="Urease, subunit C, domain 1"/>
    <property type="match status" value="1"/>
</dbReference>
<accession>A0A160VGM0</accession>
<sequence length="438" mass="48604">MKQTIIAIFLSTFLFANEQIPAAPQKKPILLKNGFIHTVSNGVINGSILFDKGKITHIGEFIAPPDGAEVIDLEGKHVYPGFIAAVSRMGLVEIGAVDVTNDHSERGDFNPNVRANVAYNPDSEIIPTTRSNGVLIANVVPASGLVSGQASIMMMDGWTWENATFSHPSGLHINWPQMGIRSGGRRFRMSAERQNERREKALKTLDEIMKQSHAYARLRQTKSRTAEDYHKEDLRLESMIPYVKGNLPIYIHANEVRQIEAAVHWANRHDVKIILVGGKDAWRTTDLLKKYKIPVIYEGVTALPSRRYEDYDQAYKGAALLHAAGIQFCIASSSGDASNVRNLPNHAAMAASYGLPKDQALRSITLSAAEILGIDSKVGSLESGKDATLFIANGDPLEIRTNVLQAYIQGRKIDMGDRHKMLYNKYQEKYRQLGILKQ</sequence>
<gene>
    <name evidence="2" type="ORF">MGWOODY_Mmi439</name>
</gene>
<dbReference type="Pfam" id="PF01979">
    <property type="entry name" value="Amidohydro_1"/>
    <property type="match status" value="1"/>
</dbReference>
<proteinExistence type="predicted"/>
<name>A0A160VGM0_9ZZZZ</name>
<dbReference type="SUPFAM" id="SSF51556">
    <property type="entry name" value="Metallo-dependent hydrolases"/>
    <property type="match status" value="1"/>
</dbReference>